<dbReference type="InterPro" id="IPR004274">
    <property type="entry name" value="FCP1_dom"/>
</dbReference>
<comment type="function">
    <text evidence="1">Essential component of the TIM23 complex, a complex that mediates the translocation of transit peptide-containing proteins across the mitochondrial inner membrane.</text>
</comment>
<dbReference type="AlphaFoldDB" id="A0A1J4KI48"/>
<dbReference type="PANTHER" id="PTHR12210">
    <property type="entry name" value="DULLARD PROTEIN PHOSPHATASE"/>
    <property type="match status" value="1"/>
</dbReference>
<dbReference type="GeneID" id="94835815"/>
<dbReference type="SUPFAM" id="SSF56784">
    <property type="entry name" value="HAD-like"/>
    <property type="match status" value="1"/>
</dbReference>
<dbReference type="InterPro" id="IPR050365">
    <property type="entry name" value="TIM50"/>
</dbReference>
<name>A0A1J4KI48_9EUKA</name>
<evidence type="ECO:0000256" key="1">
    <source>
        <dbReference type="RuleBase" id="RU365079"/>
    </source>
</evidence>
<dbReference type="InterPro" id="IPR023214">
    <property type="entry name" value="HAD_sf"/>
</dbReference>
<comment type="subunit">
    <text evidence="1">Component of the TIM23 complex.</text>
</comment>
<dbReference type="PROSITE" id="PS50969">
    <property type="entry name" value="FCP1"/>
    <property type="match status" value="1"/>
</dbReference>
<dbReference type="Gene3D" id="3.40.50.1000">
    <property type="entry name" value="HAD superfamily/HAD-like"/>
    <property type="match status" value="1"/>
</dbReference>
<protein>
    <recommendedName>
        <fullName evidence="1">Mitochondrial import inner membrane translocase subunit TIM50</fullName>
    </recommendedName>
</protein>
<dbReference type="EMBL" id="MLAK01000604">
    <property type="protein sequence ID" value="OHT10722.1"/>
    <property type="molecule type" value="Genomic_DNA"/>
</dbReference>
<gene>
    <name evidence="3" type="ORF">TRFO_19953</name>
</gene>
<dbReference type="GO" id="GO:0015031">
    <property type="term" value="P:protein transport"/>
    <property type="evidence" value="ECO:0007669"/>
    <property type="project" value="UniProtKB-KW"/>
</dbReference>
<proteinExistence type="inferred from homology"/>
<comment type="caution">
    <text evidence="3">The sequence shown here is derived from an EMBL/GenBank/DDBJ whole genome shotgun (WGS) entry which is preliminary data.</text>
</comment>
<organism evidence="3 4">
    <name type="scientific">Tritrichomonas foetus</name>
    <dbReference type="NCBI Taxonomy" id="1144522"/>
    <lineage>
        <taxon>Eukaryota</taxon>
        <taxon>Metamonada</taxon>
        <taxon>Parabasalia</taxon>
        <taxon>Tritrichomonadida</taxon>
        <taxon>Tritrichomonadidae</taxon>
        <taxon>Tritrichomonas</taxon>
    </lineage>
</organism>
<dbReference type="Proteomes" id="UP000179807">
    <property type="component" value="Unassembled WGS sequence"/>
</dbReference>
<evidence type="ECO:0000313" key="3">
    <source>
        <dbReference type="EMBL" id="OHT10722.1"/>
    </source>
</evidence>
<comment type="subcellular location">
    <subcellularLocation>
        <location evidence="1">Mitochondrion inner membrane</location>
        <topology evidence="1">Single-pass membrane protein</topology>
    </subcellularLocation>
</comment>
<dbReference type="OrthoDB" id="5918252at2759"/>
<evidence type="ECO:0000259" key="2">
    <source>
        <dbReference type="PROSITE" id="PS50969"/>
    </source>
</evidence>
<evidence type="ECO:0000313" key="4">
    <source>
        <dbReference type="Proteomes" id="UP000179807"/>
    </source>
</evidence>
<dbReference type="RefSeq" id="XP_068363858.1">
    <property type="nucleotide sequence ID" value="XM_068501111.1"/>
</dbReference>
<sequence>MHRGYTNNNNKMTNSKLTVILDLDNTLIFSKYAKSSTTLSDFLITINENGHYVDIAVNKRPKLDYFLSTLSKIATLFLFTAASRDYAEEILSQIDPFNIYFEKVFTREDCKLTSEGIYKKDYSKCITNFSRTIIIDDIPTNFIDYKDNGLPIAPFKGQTMDNELNRIIQIISVLNTVPDVRLLKRV</sequence>
<keyword evidence="1" id="KW-0809">Transit peptide</keyword>
<dbReference type="SMART" id="SM00577">
    <property type="entry name" value="CPDc"/>
    <property type="match status" value="1"/>
</dbReference>
<keyword evidence="1" id="KW-0653">Protein transport</keyword>
<accession>A0A1J4KI48</accession>
<dbReference type="InterPro" id="IPR036412">
    <property type="entry name" value="HAD-like_sf"/>
</dbReference>
<comment type="similarity">
    <text evidence="1">Belongs to the TIM50 family.</text>
</comment>
<keyword evidence="1" id="KW-0811">Translocation</keyword>
<keyword evidence="1" id="KW-0813">Transport</keyword>
<reference evidence="3" key="1">
    <citation type="submission" date="2016-10" db="EMBL/GenBank/DDBJ databases">
        <authorList>
            <person name="Benchimol M."/>
            <person name="Almeida L.G."/>
            <person name="Vasconcelos A.T."/>
            <person name="Perreira-Neves A."/>
            <person name="Rosa I.A."/>
            <person name="Tasca T."/>
            <person name="Bogo M.R."/>
            <person name="de Souza W."/>
        </authorList>
    </citation>
    <scope>NUCLEOTIDE SEQUENCE [LARGE SCALE GENOMIC DNA]</scope>
    <source>
        <strain evidence="3">K</strain>
    </source>
</reference>
<dbReference type="VEuPathDB" id="TrichDB:TRFO_19953"/>
<keyword evidence="4" id="KW-1185">Reference proteome</keyword>
<dbReference type="CDD" id="cd07521">
    <property type="entry name" value="HAD_FCP1-like"/>
    <property type="match status" value="1"/>
</dbReference>
<feature type="domain" description="FCP1 homology" evidence="2">
    <location>
        <begin position="12"/>
        <end position="174"/>
    </location>
</feature>
<keyword evidence="1" id="KW-0496">Mitochondrion</keyword>
<dbReference type="Pfam" id="PF03031">
    <property type="entry name" value="NIF"/>
    <property type="match status" value="1"/>
</dbReference>
<dbReference type="GO" id="GO:0005744">
    <property type="term" value="C:TIM23 mitochondrial import inner membrane translocase complex"/>
    <property type="evidence" value="ECO:0007669"/>
    <property type="project" value="UniProtKB-UniRule"/>
</dbReference>